<sequence>MISDSVSSTCGSPDHLRKRRESQPTPMPKAISLATMRRKFAGGERQREMPDHDGGQREAVEDQRCGIIGKPLTLEDDQEPPRHVEPARDRERRHHVGRRDDGAEQEADGPGQADHIVRGGRHHRCGEDHGSDREQHDGTQIVLELTPAHGNARRVDQRRQHHQQHQFRRQFHRGHARHEGEADARQHQQDGGGDVEAACGQRHACQYGEQDEKGLKLRFHDGLS</sequence>
<feature type="region of interest" description="Disordered" evidence="1">
    <location>
        <begin position="1"/>
        <end position="196"/>
    </location>
</feature>
<evidence type="ECO:0000313" key="2">
    <source>
        <dbReference type="EMBL" id="MEY9454031.1"/>
    </source>
</evidence>
<keyword evidence="3" id="KW-1185">Reference proteome</keyword>
<feature type="compositionally biased region" description="Basic and acidic residues" evidence="1">
    <location>
        <begin position="125"/>
        <end position="137"/>
    </location>
</feature>
<gene>
    <name evidence="2" type="ORF">ABIG07_002979</name>
</gene>
<feature type="compositionally biased region" description="Polar residues" evidence="1">
    <location>
        <begin position="1"/>
        <end position="11"/>
    </location>
</feature>
<evidence type="ECO:0000313" key="3">
    <source>
        <dbReference type="Proteomes" id="UP001565369"/>
    </source>
</evidence>
<feature type="compositionally biased region" description="Basic residues" evidence="1">
    <location>
        <begin position="159"/>
        <end position="176"/>
    </location>
</feature>
<reference evidence="2 3" key="1">
    <citation type="submission" date="2024-07" db="EMBL/GenBank/DDBJ databases">
        <title>Genomic Encyclopedia of Type Strains, Phase V (KMG-V): Genome sequencing to study the core and pangenomes of soil and plant-associated prokaryotes.</title>
        <authorList>
            <person name="Whitman W."/>
        </authorList>
    </citation>
    <scope>NUCLEOTIDE SEQUENCE [LARGE SCALE GENOMIC DNA]</scope>
    <source>
        <strain evidence="2 3">USDA 152</strain>
    </source>
</reference>
<dbReference type="EMBL" id="JBGBZJ010000003">
    <property type="protein sequence ID" value="MEY9454031.1"/>
    <property type="molecule type" value="Genomic_DNA"/>
</dbReference>
<organism evidence="2 3">
    <name type="scientific">Bradyrhizobium ottawaense</name>
    <dbReference type="NCBI Taxonomy" id="931866"/>
    <lineage>
        <taxon>Bacteria</taxon>
        <taxon>Pseudomonadati</taxon>
        <taxon>Pseudomonadota</taxon>
        <taxon>Alphaproteobacteria</taxon>
        <taxon>Hyphomicrobiales</taxon>
        <taxon>Nitrobacteraceae</taxon>
        <taxon>Bradyrhizobium</taxon>
    </lineage>
</organism>
<dbReference type="Proteomes" id="UP001565369">
    <property type="component" value="Unassembled WGS sequence"/>
</dbReference>
<name>A0ABV4FR11_9BRAD</name>
<proteinExistence type="predicted"/>
<feature type="compositionally biased region" description="Basic and acidic residues" evidence="1">
    <location>
        <begin position="177"/>
        <end position="188"/>
    </location>
</feature>
<comment type="caution">
    <text evidence="2">The sequence shown here is derived from an EMBL/GenBank/DDBJ whole genome shotgun (WGS) entry which is preliminary data.</text>
</comment>
<accession>A0ABV4FR11</accession>
<feature type="compositionally biased region" description="Basic and acidic residues" evidence="1">
    <location>
        <begin position="79"/>
        <end position="90"/>
    </location>
</feature>
<protein>
    <submittedName>
        <fullName evidence="2">Uncharacterized protein</fullName>
    </submittedName>
</protein>
<feature type="compositionally biased region" description="Basic and acidic residues" evidence="1">
    <location>
        <begin position="41"/>
        <end position="64"/>
    </location>
</feature>
<evidence type="ECO:0000256" key="1">
    <source>
        <dbReference type="SAM" id="MobiDB-lite"/>
    </source>
</evidence>